<feature type="chain" id="PRO_5012277852" description="Solute-binding protein family 3/N-terminal domain-containing protein" evidence="2">
    <location>
        <begin position="33"/>
        <end position="278"/>
    </location>
</feature>
<dbReference type="EMBL" id="MKCS01000003">
    <property type="protein sequence ID" value="OHX10783.1"/>
    <property type="molecule type" value="Genomic_DNA"/>
</dbReference>
<keyword evidence="1 2" id="KW-0732">Signal</keyword>
<dbReference type="PANTHER" id="PTHR35936">
    <property type="entry name" value="MEMBRANE-BOUND LYTIC MUREIN TRANSGLYCOSYLASE F"/>
    <property type="match status" value="1"/>
</dbReference>
<organism evidence="4 5">
    <name type="scientific">Chromobacterium sphagni</name>
    <dbReference type="NCBI Taxonomy" id="1903179"/>
    <lineage>
        <taxon>Bacteria</taxon>
        <taxon>Pseudomonadati</taxon>
        <taxon>Pseudomonadota</taxon>
        <taxon>Betaproteobacteria</taxon>
        <taxon>Neisseriales</taxon>
        <taxon>Chromobacteriaceae</taxon>
        <taxon>Chromobacterium</taxon>
    </lineage>
</organism>
<reference evidence="4 5" key="1">
    <citation type="submission" date="2016-09" db="EMBL/GenBank/DDBJ databases">
        <title>Chromobacterium muskegensis sp. nov., an insecticidal bacterium isolated from Sphagnum bogs.</title>
        <authorList>
            <person name="Sparks M.E."/>
            <person name="Blackburn M.B."/>
            <person name="Gundersen-Rindal D.E."/>
            <person name="Mitchell A."/>
            <person name="Farrar R."/>
            <person name="Kuhar D."/>
        </authorList>
    </citation>
    <scope>NUCLEOTIDE SEQUENCE [LARGE SCALE GENOMIC DNA]</scope>
    <source>
        <strain evidence="4 5">37-2</strain>
    </source>
</reference>
<dbReference type="Pfam" id="PF00497">
    <property type="entry name" value="SBP_bac_3"/>
    <property type="match status" value="1"/>
</dbReference>
<dbReference type="PANTHER" id="PTHR35936:SF19">
    <property type="entry name" value="AMINO-ACID-BINDING PROTEIN YXEM-RELATED"/>
    <property type="match status" value="1"/>
</dbReference>
<evidence type="ECO:0000313" key="4">
    <source>
        <dbReference type="EMBL" id="OHX10783.1"/>
    </source>
</evidence>
<feature type="signal peptide" evidence="2">
    <location>
        <begin position="1"/>
        <end position="32"/>
    </location>
</feature>
<dbReference type="InterPro" id="IPR001638">
    <property type="entry name" value="Solute-binding_3/MltF_N"/>
</dbReference>
<evidence type="ECO:0000256" key="1">
    <source>
        <dbReference type="ARBA" id="ARBA00022729"/>
    </source>
</evidence>
<dbReference type="Proteomes" id="UP000180088">
    <property type="component" value="Unassembled WGS sequence"/>
</dbReference>
<protein>
    <recommendedName>
        <fullName evidence="3">Solute-binding protein family 3/N-terminal domain-containing protein</fullName>
    </recommendedName>
</protein>
<evidence type="ECO:0000313" key="5">
    <source>
        <dbReference type="Proteomes" id="UP000180088"/>
    </source>
</evidence>
<evidence type="ECO:0000259" key="3">
    <source>
        <dbReference type="Pfam" id="PF00497"/>
    </source>
</evidence>
<comment type="caution">
    <text evidence="4">The sequence shown here is derived from an EMBL/GenBank/DDBJ whole genome shotgun (WGS) entry which is preliminary data.</text>
</comment>
<sequence>MIRRTRLSGATERNMKWLAGCALLLMLPTAWAAPNAACPQGPLVIAYYDFGVAYHKGKGYDPEIIHELARRLNCPIQNESDYPRPRVLKLLEIGQADIGTSTLITPERKRYLWLLTYHHSKNMVLLHRGVQASSLPELLQLPNLRWGMIRGYRHSPAQDKLLEDLVQQHKVVMAENEDDLYKMVCSGVVTAAFGHPVSYDPWLQSHQASQQVTVHDFFPDTETISGGLALSKARFSQEAAARWNDEIIRMYHDGSLRAIMRRHLSETSVEHALRLPLD</sequence>
<dbReference type="SUPFAM" id="SSF53850">
    <property type="entry name" value="Periplasmic binding protein-like II"/>
    <property type="match status" value="1"/>
</dbReference>
<dbReference type="Gene3D" id="3.40.190.10">
    <property type="entry name" value="Periplasmic binding protein-like II"/>
    <property type="match status" value="2"/>
</dbReference>
<dbReference type="AlphaFoldDB" id="A0A1S1WUB2"/>
<dbReference type="STRING" id="1903179.BI347_19915"/>
<evidence type="ECO:0000256" key="2">
    <source>
        <dbReference type="SAM" id="SignalP"/>
    </source>
</evidence>
<proteinExistence type="predicted"/>
<feature type="domain" description="Solute-binding protein family 3/N-terminal" evidence="3">
    <location>
        <begin position="55"/>
        <end position="264"/>
    </location>
</feature>
<accession>A0A1S1WUB2</accession>
<name>A0A1S1WUB2_9NEIS</name>
<gene>
    <name evidence="4" type="ORF">BI347_19915</name>
</gene>